<dbReference type="EMBL" id="SJPP01000001">
    <property type="protein sequence ID" value="TWU12723.1"/>
    <property type="molecule type" value="Genomic_DNA"/>
</dbReference>
<dbReference type="AlphaFoldDB" id="A0A5C6BKQ8"/>
<evidence type="ECO:0000256" key="5">
    <source>
        <dbReference type="SAM" id="MobiDB-lite"/>
    </source>
</evidence>
<dbReference type="GO" id="GO:0005524">
    <property type="term" value="F:ATP binding"/>
    <property type="evidence" value="ECO:0007669"/>
    <property type="project" value="UniProtKB-KW"/>
</dbReference>
<protein>
    <submittedName>
        <fullName evidence="7">Serine/threonine-protein kinase StkP</fullName>
        <ecNumber evidence="7">2.7.11.1</ecNumber>
    </submittedName>
</protein>
<dbReference type="GO" id="GO:0042594">
    <property type="term" value="P:response to starvation"/>
    <property type="evidence" value="ECO:0007669"/>
    <property type="project" value="TreeGrafter"/>
</dbReference>
<dbReference type="InterPro" id="IPR045269">
    <property type="entry name" value="Atg1-like"/>
</dbReference>
<dbReference type="SUPFAM" id="SSF52172">
    <property type="entry name" value="CheY-like"/>
    <property type="match status" value="1"/>
</dbReference>
<evidence type="ECO:0000256" key="4">
    <source>
        <dbReference type="ARBA" id="ARBA00022840"/>
    </source>
</evidence>
<dbReference type="GO" id="GO:0004674">
    <property type="term" value="F:protein serine/threonine kinase activity"/>
    <property type="evidence" value="ECO:0007669"/>
    <property type="project" value="UniProtKB-EC"/>
</dbReference>
<sequence>MRLTSVDNLGHQLVRLEFVTQSELAACMAQLRGNGSTPEDLLRLLERKQHVTSYQVGKILRGEIDFLVQGRYTLMYRNGAGSFARVFRAKARDTGEMVGIKLLRQRYVQDPGSVAEFHREAELGKTMKHPNIVPIYDVGRNGNHHYFSMEFIEGGNLRELMRIRKKLSVADATRSTLDMASGLEYALGRGFTHRDLKMTNVLLSSKGVAKLVDFGLAGGDLHLHHEPGESSARALEYATLEKSTGVPPNDPRSDLFFLGAIYYELLTGVPAFGRARERSDRAQVSRYRDVRPITAIDSTLPGVVVDIVNKMLQYNPKSRYQTPTSLISDLRSAQRELGDTSSPDVPSQPSKPSKRRQRRRDSDMRTVMCIEDRSKQQNDLRSYFSKHGFRVLMLNDLQRGLNRLATAPPDCMVIMGESVGNGALEGFQEAARLRNGSPMVTVLVLPENQADQKAEVDITPTEQVLVQPVTLRELRTCIKTGLDAAGANGKPRPERN</sequence>
<dbReference type="OrthoDB" id="7806016at2"/>
<dbReference type="PANTHER" id="PTHR24348">
    <property type="entry name" value="SERINE/THREONINE-PROTEIN KINASE UNC-51-RELATED"/>
    <property type="match status" value="1"/>
</dbReference>
<dbReference type="GO" id="GO:0005776">
    <property type="term" value="C:autophagosome"/>
    <property type="evidence" value="ECO:0007669"/>
    <property type="project" value="TreeGrafter"/>
</dbReference>
<feature type="region of interest" description="Disordered" evidence="5">
    <location>
        <begin position="331"/>
        <end position="366"/>
    </location>
</feature>
<dbReference type="GO" id="GO:0005829">
    <property type="term" value="C:cytosol"/>
    <property type="evidence" value="ECO:0007669"/>
    <property type="project" value="TreeGrafter"/>
</dbReference>
<feature type="domain" description="Protein kinase" evidence="6">
    <location>
        <begin position="72"/>
        <end position="337"/>
    </location>
</feature>
<dbReference type="PROSITE" id="PS50011">
    <property type="entry name" value="PROTEIN_KINASE_DOM"/>
    <property type="match status" value="1"/>
</dbReference>
<dbReference type="InterPro" id="IPR008271">
    <property type="entry name" value="Ser/Thr_kinase_AS"/>
</dbReference>
<keyword evidence="3 7" id="KW-0418">Kinase</keyword>
<keyword evidence="1 7" id="KW-0808">Transferase</keyword>
<dbReference type="GO" id="GO:0034045">
    <property type="term" value="C:phagophore assembly site membrane"/>
    <property type="evidence" value="ECO:0007669"/>
    <property type="project" value="TreeGrafter"/>
</dbReference>
<dbReference type="SUPFAM" id="SSF56112">
    <property type="entry name" value="Protein kinase-like (PK-like)"/>
    <property type="match status" value="1"/>
</dbReference>
<accession>A0A5C6BKQ8</accession>
<dbReference type="EC" id="2.7.11.1" evidence="7"/>
<keyword evidence="2" id="KW-0547">Nucleotide-binding</keyword>
<dbReference type="SMART" id="SM00220">
    <property type="entry name" value="S_TKc"/>
    <property type="match status" value="1"/>
</dbReference>
<keyword evidence="4" id="KW-0067">ATP-binding</keyword>
<gene>
    <name evidence="7" type="primary">stkP_1</name>
    <name evidence="7" type="ORF">CA54_15480</name>
</gene>
<dbReference type="Proteomes" id="UP000320735">
    <property type="component" value="Unassembled WGS sequence"/>
</dbReference>
<dbReference type="Gene3D" id="3.40.50.2300">
    <property type="match status" value="1"/>
</dbReference>
<dbReference type="InterPro" id="IPR000719">
    <property type="entry name" value="Prot_kinase_dom"/>
</dbReference>
<organism evidence="7 8">
    <name type="scientific">Symmachiella macrocystis</name>
    <dbReference type="NCBI Taxonomy" id="2527985"/>
    <lineage>
        <taxon>Bacteria</taxon>
        <taxon>Pseudomonadati</taxon>
        <taxon>Planctomycetota</taxon>
        <taxon>Planctomycetia</taxon>
        <taxon>Planctomycetales</taxon>
        <taxon>Planctomycetaceae</taxon>
        <taxon>Symmachiella</taxon>
    </lineage>
</organism>
<dbReference type="RefSeq" id="WP_146370156.1">
    <property type="nucleotide sequence ID" value="NZ_SJPP01000001.1"/>
</dbReference>
<reference evidence="7 8" key="1">
    <citation type="submission" date="2019-02" db="EMBL/GenBank/DDBJ databases">
        <title>Deep-cultivation of Planctomycetes and their phenomic and genomic characterization uncovers novel biology.</title>
        <authorList>
            <person name="Wiegand S."/>
            <person name="Jogler M."/>
            <person name="Boedeker C."/>
            <person name="Pinto D."/>
            <person name="Vollmers J."/>
            <person name="Rivas-Marin E."/>
            <person name="Kohn T."/>
            <person name="Peeters S.H."/>
            <person name="Heuer A."/>
            <person name="Rast P."/>
            <person name="Oberbeckmann S."/>
            <person name="Bunk B."/>
            <person name="Jeske O."/>
            <person name="Meyerdierks A."/>
            <person name="Storesund J.E."/>
            <person name="Kallscheuer N."/>
            <person name="Luecker S."/>
            <person name="Lage O.M."/>
            <person name="Pohl T."/>
            <person name="Merkel B.J."/>
            <person name="Hornburger P."/>
            <person name="Mueller R.-W."/>
            <person name="Bruemmer F."/>
            <person name="Labrenz M."/>
            <person name="Spormann A.M."/>
            <person name="Op Den Camp H."/>
            <person name="Overmann J."/>
            <person name="Amann R."/>
            <person name="Jetten M.S.M."/>
            <person name="Mascher T."/>
            <person name="Medema M.H."/>
            <person name="Devos D.P."/>
            <person name="Kaster A.-K."/>
            <person name="Ovreas L."/>
            <person name="Rohde M."/>
            <person name="Galperin M.Y."/>
            <person name="Jogler C."/>
        </authorList>
    </citation>
    <scope>NUCLEOTIDE SEQUENCE [LARGE SCALE GENOMIC DNA]</scope>
    <source>
        <strain evidence="7 8">CA54</strain>
    </source>
</reference>
<comment type="caution">
    <text evidence="7">The sequence shown here is derived from an EMBL/GenBank/DDBJ whole genome shotgun (WGS) entry which is preliminary data.</text>
</comment>
<dbReference type="InterPro" id="IPR011006">
    <property type="entry name" value="CheY-like_superfamily"/>
</dbReference>
<evidence type="ECO:0000256" key="3">
    <source>
        <dbReference type="ARBA" id="ARBA00022777"/>
    </source>
</evidence>
<dbReference type="InterPro" id="IPR011009">
    <property type="entry name" value="Kinase-like_dom_sf"/>
</dbReference>
<dbReference type="CDD" id="cd14014">
    <property type="entry name" value="STKc_PknB_like"/>
    <property type="match status" value="1"/>
</dbReference>
<dbReference type="Gene3D" id="1.10.510.10">
    <property type="entry name" value="Transferase(Phosphotransferase) domain 1"/>
    <property type="match status" value="1"/>
</dbReference>
<dbReference type="PROSITE" id="PS00108">
    <property type="entry name" value="PROTEIN_KINASE_ST"/>
    <property type="match status" value="1"/>
</dbReference>
<name>A0A5C6BKQ8_9PLAN</name>
<evidence type="ECO:0000313" key="8">
    <source>
        <dbReference type="Proteomes" id="UP000320735"/>
    </source>
</evidence>
<dbReference type="Pfam" id="PF00069">
    <property type="entry name" value="Pkinase"/>
    <property type="match status" value="1"/>
</dbReference>
<evidence type="ECO:0000259" key="6">
    <source>
        <dbReference type="PROSITE" id="PS50011"/>
    </source>
</evidence>
<evidence type="ECO:0000256" key="1">
    <source>
        <dbReference type="ARBA" id="ARBA00022679"/>
    </source>
</evidence>
<dbReference type="Gene3D" id="3.30.200.20">
    <property type="entry name" value="Phosphorylase Kinase, domain 1"/>
    <property type="match status" value="1"/>
</dbReference>
<evidence type="ECO:0000256" key="2">
    <source>
        <dbReference type="ARBA" id="ARBA00022741"/>
    </source>
</evidence>
<proteinExistence type="predicted"/>
<evidence type="ECO:0000313" key="7">
    <source>
        <dbReference type="EMBL" id="TWU12723.1"/>
    </source>
</evidence>
<dbReference type="PANTHER" id="PTHR24348:SF22">
    <property type="entry name" value="NON-SPECIFIC SERINE_THREONINE PROTEIN KINASE"/>
    <property type="match status" value="1"/>
</dbReference>
<keyword evidence="8" id="KW-1185">Reference proteome</keyword>